<evidence type="ECO:0000313" key="2">
    <source>
        <dbReference type="Proteomes" id="UP001432322"/>
    </source>
</evidence>
<comment type="caution">
    <text evidence="1">The sequence shown here is derived from an EMBL/GenBank/DDBJ whole genome shotgun (WGS) entry which is preliminary data.</text>
</comment>
<protein>
    <submittedName>
        <fullName evidence="1">Uncharacterized protein</fullName>
    </submittedName>
</protein>
<gene>
    <name evidence="1" type="ORF">PFISCL1PPCAC_5635</name>
</gene>
<dbReference type="EMBL" id="BTSY01000002">
    <property type="protein sequence ID" value="GMT14338.1"/>
    <property type="molecule type" value="Genomic_DNA"/>
</dbReference>
<sequence>RKEAELRIFCEMSRVGASKYIIDPDSHALAVVNDNALITLSQEYNGVYLRTFNLVTGFPTDSHKVSRSALDLIPPMDLERLEENRLRLSFYGRNCEKGTVVKFVFILRKSGWEIANEESFNEMRSVRMPLDMRCLFVHKFRHEELPSIVYANKGLMYRLVLDPGNAIHHPIRIYRTQLSHDGVLCAALFKGSDFVVIDNKLSKFSRRLGSDFTTPSEYHLNKISVSSQISHNRGKFYIAINRQDLYSVDEVHSRFVKIPLPNGKMMGAGLIFDMNDDLIVTDMKGLNPTAYRFPSRGIASLATLACQNVASMISETTLSDCKEVKTTDELIRVLFMKNA</sequence>
<feature type="non-terminal residue" evidence="1">
    <location>
        <position position="1"/>
    </location>
</feature>
<organism evidence="1 2">
    <name type="scientific">Pristionchus fissidentatus</name>
    <dbReference type="NCBI Taxonomy" id="1538716"/>
    <lineage>
        <taxon>Eukaryota</taxon>
        <taxon>Metazoa</taxon>
        <taxon>Ecdysozoa</taxon>
        <taxon>Nematoda</taxon>
        <taxon>Chromadorea</taxon>
        <taxon>Rhabditida</taxon>
        <taxon>Rhabditina</taxon>
        <taxon>Diplogasteromorpha</taxon>
        <taxon>Diplogasteroidea</taxon>
        <taxon>Neodiplogasteridae</taxon>
        <taxon>Pristionchus</taxon>
    </lineage>
</organism>
<dbReference type="Proteomes" id="UP001432322">
    <property type="component" value="Unassembled WGS sequence"/>
</dbReference>
<keyword evidence="2" id="KW-1185">Reference proteome</keyword>
<dbReference type="AlphaFoldDB" id="A0AAV5V7X8"/>
<reference evidence="1" key="1">
    <citation type="submission" date="2023-10" db="EMBL/GenBank/DDBJ databases">
        <title>Genome assembly of Pristionchus species.</title>
        <authorList>
            <person name="Yoshida K."/>
            <person name="Sommer R.J."/>
        </authorList>
    </citation>
    <scope>NUCLEOTIDE SEQUENCE</scope>
    <source>
        <strain evidence="1">RS5133</strain>
    </source>
</reference>
<evidence type="ECO:0000313" key="1">
    <source>
        <dbReference type="EMBL" id="GMT14338.1"/>
    </source>
</evidence>
<name>A0AAV5V7X8_9BILA</name>
<accession>A0AAV5V7X8</accession>
<proteinExistence type="predicted"/>